<feature type="transmembrane region" description="Helical" evidence="6">
    <location>
        <begin position="49"/>
        <end position="69"/>
    </location>
</feature>
<feature type="region of interest" description="Disordered" evidence="5">
    <location>
        <begin position="1"/>
        <end position="34"/>
    </location>
</feature>
<feature type="transmembrane region" description="Helical" evidence="6">
    <location>
        <begin position="147"/>
        <end position="168"/>
    </location>
</feature>
<proteinExistence type="predicted"/>
<evidence type="ECO:0000256" key="2">
    <source>
        <dbReference type="ARBA" id="ARBA00022692"/>
    </source>
</evidence>
<dbReference type="InterPro" id="IPR013714">
    <property type="entry name" value="Golgi_TVP15"/>
</dbReference>
<evidence type="ECO:0000256" key="5">
    <source>
        <dbReference type="SAM" id="MobiDB-lite"/>
    </source>
</evidence>
<feature type="compositionally biased region" description="Low complexity" evidence="5">
    <location>
        <begin position="16"/>
        <end position="34"/>
    </location>
</feature>
<dbReference type="EMBL" id="HBNS01006905">
    <property type="protein sequence ID" value="CAE4589352.1"/>
    <property type="molecule type" value="Transcribed_RNA"/>
</dbReference>
<dbReference type="PANTHER" id="PTHR38894">
    <property type="entry name" value="TRANSMEMBRANE PROTEIN"/>
    <property type="match status" value="1"/>
</dbReference>
<name>A0A6S9AF71_9STRA</name>
<organism evidence="7">
    <name type="scientific">Ditylum brightwellii</name>
    <dbReference type="NCBI Taxonomy" id="49249"/>
    <lineage>
        <taxon>Eukaryota</taxon>
        <taxon>Sar</taxon>
        <taxon>Stramenopiles</taxon>
        <taxon>Ochrophyta</taxon>
        <taxon>Bacillariophyta</taxon>
        <taxon>Mediophyceae</taxon>
        <taxon>Lithodesmiophycidae</taxon>
        <taxon>Lithodesmiales</taxon>
        <taxon>Lithodesmiaceae</taxon>
        <taxon>Ditylum</taxon>
    </lineage>
</organism>
<keyword evidence="2 6" id="KW-0812">Transmembrane</keyword>
<accession>A0A6S9AF71</accession>
<dbReference type="Pfam" id="PF08507">
    <property type="entry name" value="COPI_assoc"/>
    <property type="match status" value="1"/>
</dbReference>
<evidence type="ECO:0000256" key="1">
    <source>
        <dbReference type="ARBA" id="ARBA00004141"/>
    </source>
</evidence>
<dbReference type="PANTHER" id="PTHR38894:SF1">
    <property type="entry name" value="TRANSMEMBRANE PROTEIN"/>
    <property type="match status" value="1"/>
</dbReference>
<feature type="transmembrane region" description="Helical" evidence="6">
    <location>
        <begin position="81"/>
        <end position="103"/>
    </location>
</feature>
<evidence type="ECO:0000256" key="3">
    <source>
        <dbReference type="ARBA" id="ARBA00022989"/>
    </source>
</evidence>
<feature type="transmembrane region" description="Helical" evidence="6">
    <location>
        <begin position="124"/>
        <end position="141"/>
    </location>
</feature>
<reference evidence="7" key="1">
    <citation type="submission" date="2021-01" db="EMBL/GenBank/DDBJ databases">
        <authorList>
            <person name="Corre E."/>
            <person name="Pelletier E."/>
            <person name="Niang G."/>
            <person name="Scheremetjew M."/>
            <person name="Finn R."/>
            <person name="Kale V."/>
            <person name="Holt S."/>
            <person name="Cochrane G."/>
            <person name="Meng A."/>
            <person name="Brown T."/>
            <person name="Cohen L."/>
        </authorList>
    </citation>
    <scope>NUCLEOTIDE SEQUENCE</scope>
    <source>
        <strain evidence="7">GSO104</strain>
    </source>
</reference>
<sequence>MAFGEPAWASTGGDKAATTSIPSSAAPSAQPNSYQAPGRGCSGCVQRMLSVANISLSALMAALGVLTIIEVGADVSDFARTFVSVYMIIFALLLAFYELMWWVPIPFINMNLRKNFGFMYGIKGKAAYLIFVAFLTIGLGSEQRFKWLQWTTGISFLAIGVFHIFLVCTRPDLVEDYKAPTSGYETPEGESNA</sequence>
<protein>
    <submittedName>
        <fullName evidence="7">Uncharacterized protein</fullName>
    </submittedName>
</protein>
<dbReference type="AlphaFoldDB" id="A0A6S9AF71"/>
<keyword evidence="4 6" id="KW-0472">Membrane</keyword>
<evidence type="ECO:0000256" key="4">
    <source>
        <dbReference type="ARBA" id="ARBA00023136"/>
    </source>
</evidence>
<comment type="subcellular location">
    <subcellularLocation>
        <location evidence="1">Membrane</location>
        <topology evidence="1">Multi-pass membrane protein</topology>
    </subcellularLocation>
</comment>
<evidence type="ECO:0000313" key="7">
    <source>
        <dbReference type="EMBL" id="CAE4589352.1"/>
    </source>
</evidence>
<evidence type="ECO:0000256" key="6">
    <source>
        <dbReference type="SAM" id="Phobius"/>
    </source>
</evidence>
<dbReference type="GO" id="GO:0016020">
    <property type="term" value="C:membrane"/>
    <property type="evidence" value="ECO:0007669"/>
    <property type="project" value="UniProtKB-SubCell"/>
</dbReference>
<keyword evidence="3 6" id="KW-1133">Transmembrane helix</keyword>
<gene>
    <name evidence="7" type="ORF">DBRI00130_LOCUS5588</name>
</gene>